<protein>
    <submittedName>
        <fullName evidence="1">Uncharacterized protein</fullName>
    </submittedName>
</protein>
<organism evidence="1 2">
    <name type="scientific">Riccia fluitans</name>
    <dbReference type="NCBI Taxonomy" id="41844"/>
    <lineage>
        <taxon>Eukaryota</taxon>
        <taxon>Viridiplantae</taxon>
        <taxon>Streptophyta</taxon>
        <taxon>Embryophyta</taxon>
        <taxon>Marchantiophyta</taxon>
        <taxon>Marchantiopsida</taxon>
        <taxon>Marchantiidae</taxon>
        <taxon>Marchantiales</taxon>
        <taxon>Ricciaceae</taxon>
        <taxon>Riccia</taxon>
    </lineage>
</organism>
<gene>
    <name evidence="1" type="ORF">R1flu_005926</name>
</gene>
<keyword evidence="2" id="KW-1185">Reference proteome</keyword>
<name>A0ABD1YYJ8_9MARC</name>
<dbReference type="Proteomes" id="UP001605036">
    <property type="component" value="Unassembled WGS sequence"/>
</dbReference>
<reference evidence="1 2" key="1">
    <citation type="submission" date="2024-09" db="EMBL/GenBank/DDBJ databases">
        <title>Chromosome-scale assembly of Riccia fluitans.</title>
        <authorList>
            <person name="Paukszto L."/>
            <person name="Sawicki J."/>
            <person name="Karawczyk K."/>
            <person name="Piernik-Szablinska J."/>
            <person name="Szczecinska M."/>
            <person name="Mazdziarz M."/>
        </authorList>
    </citation>
    <scope>NUCLEOTIDE SEQUENCE [LARGE SCALE GENOMIC DNA]</scope>
    <source>
        <strain evidence="1">Rf_01</strain>
        <tissue evidence="1">Aerial parts of the thallus</tissue>
    </source>
</reference>
<comment type="caution">
    <text evidence="1">The sequence shown here is derived from an EMBL/GenBank/DDBJ whole genome shotgun (WGS) entry which is preliminary data.</text>
</comment>
<sequence length="117" mass="13273">MCLFSFNKSHAERNRWPRRKLGTHHRDRSSLEYGRFEYLSPGENLLALPEAFVGVVVPCVKIRYLEFSVGRTVGESKVPAGPKVALHFRYGRGHYEWGARALDVRASAADQERAVDA</sequence>
<dbReference type="AlphaFoldDB" id="A0ABD1YYJ8"/>
<accession>A0ABD1YYJ8</accession>
<evidence type="ECO:0000313" key="2">
    <source>
        <dbReference type="Proteomes" id="UP001605036"/>
    </source>
</evidence>
<evidence type="ECO:0000313" key="1">
    <source>
        <dbReference type="EMBL" id="KAL2634447.1"/>
    </source>
</evidence>
<proteinExistence type="predicted"/>
<dbReference type="EMBL" id="JBHFFA010000003">
    <property type="protein sequence ID" value="KAL2634447.1"/>
    <property type="molecule type" value="Genomic_DNA"/>
</dbReference>